<reference evidence="2 3" key="1">
    <citation type="submission" date="2016-03" db="EMBL/GenBank/DDBJ databases">
        <authorList>
            <person name="Ploux O."/>
        </authorList>
    </citation>
    <scope>NUCLEOTIDE SEQUENCE [LARGE SCALE GENOMIC DNA]</scope>
    <source>
        <strain evidence="2 3">UAMH 11012</strain>
    </source>
</reference>
<accession>A0A1L7XKR8</accession>
<dbReference type="AlphaFoldDB" id="A0A1L7XKR8"/>
<evidence type="ECO:0000313" key="3">
    <source>
        <dbReference type="Proteomes" id="UP000184330"/>
    </source>
</evidence>
<evidence type="ECO:0000256" key="1">
    <source>
        <dbReference type="SAM" id="SignalP"/>
    </source>
</evidence>
<proteinExistence type="predicted"/>
<keyword evidence="3" id="KW-1185">Reference proteome</keyword>
<dbReference type="PROSITE" id="PS51257">
    <property type="entry name" value="PROKAR_LIPOPROTEIN"/>
    <property type="match status" value="1"/>
</dbReference>
<dbReference type="Proteomes" id="UP000184330">
    <property type="component" value="Unassembled WGS sequence"/>
</dbReference>
<name>A0A1L7XKR8_9HELO</name>
<dbReference type="EMBL" id="FJOG01000032">
    <property type="protein sequence ID" value="CZR65632.1"/>
    <property type="molecule type" value="Genomic_DNA"/>
</dbReference>
<evidence type="ECO:0000313" key="2">
    <source>
        <dbReference type="EMBL" id="CZR65632.1"/>
    </source>
</evidence>
<protein>
    <submittedName>
        <fullName evidence="2">Uncharacterized protein</fullName>
    </submittedName>
</protein>
<dbReference type="OrthoDB" id="5332384at2759"/>
<feature type="chain" id="PRO_5012295703" evidence="1">
    <location>
        <begin position="19"/>
        <end position="131"/>
    </location>
</feature>
<sequence>MKTTALTTLLGLGATALAACSRQGSHKESSLNARSSTCLTWRNEDYCQECTDDFSSGNRHIDIWTGSSSVNGGQEQINCEDSLTPSGNVVIVRSPDGGYAVDTAPLYHKGTSNPCRTNHLYPDAKAHTYCP</sequence>
<keyword evidence="1" id="KW-0732">Signal</keyword>
<feature type="signal peptide" evidence="1">
    <location>
        <begin position="1"/>
        <end position="18"/>
    </location>
</feature>
<gene>
    <name evidence="2" type="ORF">PAC_15532</name>
</gene>
<organism evidence="2 3">
    <name type="scientific">Phialocephala subalpina</name>
    <dbReference type="NCBI Taxonomy" id="576137"/>
    <lineage>
        <taxon>Eukaryota</taxon>
        <taxon>Fungi</taxon>
        <taxon>Dikarya</taxon>
        <taxon>Ascomycota</taxon>
        <taxon>Pezizomycotina</taxon>
        <taxon>Leotiomycetes</taxon>
        <taxon>Helotiales</taxon>
        <taxon>Mollisiaceae</taxon>
        <taxon>Phialocephala</taxon>
        <taxon>Phialocephala fortinii species complex</taxon>
    </lineage>
</organism>